<dbReference type="PANTHER" id="PTHR11739">
    <property type="entry name" value="CITRATE SYNTHASE"/>
    <property type="match status" value="1"/>
</dbReference>
<dbReference type="EMBL" id="JWJD01000003">
    <property type="protein sequence ID" value="KIH76393.1"/>
    <property type="molecule type" value="Genomic_DNA"/>
</dbReference>
<dbReference type="AlphaFoldDB" id="A0A0C2ECS8"/>
<dbReference type="NCBIfam" id="NF007128">
    <property type="entry name" value="PRK09569.1"/>
    <property type="match status" value="1"/>
</dbReference>
<protein>
    <recommendedName>
        <fullName evidence="3">citrate synthase (unknown stereospecificity)</fullName>
        <ecNumber evidence="3">2.3.3.16</ecNumber>
    </recommendedName>
</protein>
<name>A0A0C2ECS8_9BACT</name>
<keyword evidence="6" id="KW-0012">Acyltransferase</keyword>
<dbReference type="InterPro" id="IPR019810">
    <property type="entry name" value="Citrate_synthase_AS"/>
</dbReference>
<evidence type="ECO:0000313" key="7">
    <source>
        <dbReference type="Proteomes" id="UP000035068"/>
    </source>
</evidence>
<comment type="caution">
    <text evidence="6">The sequence shown here is derived from an EMBL/GenBank/DDBJ whole genome shotgun (WGS) entry which is preliminary data.</text>
</comment>
<dbReference type="InterPro" id="IPR016142">
    <property type="entry name" value="Citrate_synth-like_lrg_a-sub"/>
</dbReference>
<reference evidence="6 7" key="1">
    <citation type="submission" date="2014-12" db="EMBL/GenBank/DDBJ databases">
        <title>Genomes of Geoalkalibacter ferrihydriticus and Geoalkalibacter subterraneus, two haloalkaliphilic metal-reducing members of the Geobacteraceae.</title>
        <authorList>
            <person name="Badalamenti J.P."/>
            <person name="Torres C.I."/>
            <person name="Krajmalnik-Brown R."/>
            <person name="Bond D.R."/>
        </authorList>
    </citation>
    <scope>NUCLEOTIDE SEQUENCE [LARGE SCALE GENOMIC DNA]</scope>
    <source>
        <strain evidence="6 7">DSM 17813</strain>
    </source>
</reference>
<dbReference type="FunFam" id="1.10.230.10:FF:000001">
    <property type="entry name" value="Citrate synthase"/>
    <property type="match status" value="1"/>
</dbReference>
<dbReference type="PROSITE" id="PS00480">
    <property type="entry name" value="CITRATE_SYNTHASE"/>
    <property type="match status" value="1"/>
</dbReference>
<dbReference type="GO" id="GO:0036440">
    <property type="term" value="F:citrate synthase activity"/>
    <property type="evidence" value="ECO:0007669"/>
    <property type="project" value="UniProtKB-EC"/>
</dbReference>
<dbReference type="UniPathway" id="UPA00223">
    <property type="reaction ID" value="UER00717"/>
</dbReference>
<evidence type="ECO:0000256" key="5">
    <source>
        <dbReference type="RuleBase" id="RU003406"/>
    </source>
</evidence>
<comment type="pathway">
    <text evidence="1">Carbohydrate metabolism; tricarboxylic acid cycle; isocitrate from oxaloacetate: step 1/2.</text>
</comment>
<dbReference type="SUPFAM" id="SSF48256">
    <property type="entry name" value="Citrate synthase"/>
    <property type="match status" value="1"/>
</dbReference>
<dbReference type="Gene3D" id="1.10.230.10">
    <property type="entry name" value="Cytochrome P450-Terp, domain 2"/>
    <property type="match status" value="1"/>
</dbReference>
<dbReference type="GO" id="GO:0005975">
    <property type="term" value="P:carbohydrate metabolic process"/>
    <property type="evidence" value="ECO:0007669"/>
    <property type="project" value="TreeGrafter"/>
</dbReference>
<accession>A0A0C2ECS8</accession>
<dbReference type="PANTHER" id="PTHR11739:SF4">
    <property type="entry name" value="CITRATE SYNTHASE, PEROXISOMAL"/>
    <property type="match status" value="1"/>
</dbReference>
<dbReference type="InterPro" id="IPR016143">
    <property type="entry name" value="Citrate_synth-like_sm_a-sub"/>
</dbReference>
<comment type="similarity">
    <text evidence="2 5">Belongs to the citrate synthase family.</text>
</comment>
<keyword evidence="7" id="KW-1185">Reference proteome</keyword>
<evidence type="ECO:0000313" key="6">
    <source>
        <dbReference type="EMBL" id="KIH76393.1"/>
    </source>
</evidence>
<evidence type="ECO:0000256" key="1">
    <source>
        <dbReference type="ARBA" id="ARBA00004751"/>
    </source>
</evidence>
<dbReference type="GO" id="GO:0006099">
    <property type="term" value="P:tricarboxylic acid cycle"/>
    <property type="evidence" value="ECO:0007669"/>
    <property type="project" value="UniProtKB-UniPathway"/>
</dbReference>
<proteinExistence type="inferred from homology"/>
<evidence type="ECO:0000256" key="2">
    <source>
        <dbReference type="ARBA" id="ARBA00010566"/>
    </source>
</evidence>
<dbReference type="InterPro" id="IPR036969">
    <property type="entry name" value="Citrate_synthase_sf"/>
</dbReference>
<dbReference type="PRINTS" id="PR00143">
    <property type="entry name" value="CITRTSNTHASE"/>
</dbReference>
<dbReference type="InterPro" id="IPR002020">
    <property type="entry name" value="Citrate_synthase"/>
</dbReference>
<dbReference type="EC" id="2.3.3.16" evidence="3"/>
<sequence>MSMATLKETLFKKIQEHRPRTTRLVKEFGDVKIGEVNISQAIGGARGVKCLVTDISYLDPMEGIRFRGKTIPETFDALPKVPGSEYPYVEGFWYMLMTGDVPTMEQTQEVVEDWKQRARVPQYVFDLLRALPRDSHPMTMFSAAIVSMQRESIFAQKYAEGMSKMDYWDPMFEDCSNLMARLPEIAAYIYRMKYKGDAPIAPDPNLDMGGNFAHMMGVAKPYDDVARMYFILHSDHESGNVSAHATHLVASALSDAYYSLSAGINGLAGPLHGLANQEVLGWTQDFMAKLGGKVPTEDELKKALWDTLNSGQVIPGYGHAVLRKTDPRYTSQMEFCEKHLPDYPLFKLVNMIYKVAPDVLMEHGKAKNPWPNVDAQSGVIQWYYGVTEYDFYTVLFGVGRALGVLANITWDRALGYAIERPKSVTTAMLEEAAGIKEKAASN</sequence>
<evidence type="ECO:0000256" key="4">
    <source>
        <dbReference type="ARBA" id="ARBA00022679"/>
    </source>
</evidence>
<dbReference type="Proteomes" id="UP000035068">
    <property type="component" value="Unassembled WGS sequence"/>
</dbReference>
<organism evidence="6 7">
    <name type="scientific">Geoalkalibacter ferrihydriticus DSM 17813</name>
    <dbReference type="NCBI Taxonomy" id="1121915"/>
    <lineage>
        <taxon>Bacteria</taxon>
        <taxon>Pseudomonadati</taxon>
        <taxon>Thermodesulfobacteriota</taxon>
        <taxon>Desulfuromonadia</taxon>
        <taxon>Desulfuromonadales</taxon>
        <taxon>Geoalkalibacteraceae</taxon>
        <taxon>Geoalkalibacter</taxon>
    </lineage>
</organism>
<keyword evidence="4 5" id="KW-0808">Transferase</keyword>
<dbReference type="Pfam" id="PF00285">
    <property type="entry name" value="Citrate_synt"/>
    <property type="match status" value="1"/>
</dbReference>
<evidence type="ECO:0000256" key="3">
    <source>
        <dbReference type="ARBA" id="ARBA00012972"/>
    </source>
</evidence>
<dbReference type="Gene3D" id="1.10.580.10">
    <property type="entry name" value="Citrate Synthase, domain 1"/>
    <property type="match status" value="1"/>
</dbReference>
<gene>
    <name evidence="6" type="ORF">GFER_09140</name>
</gene>